<evidence type="ECO:0000256" key="9">
    <source>
        <dbReference type="RuleBase" id="RU363064"/>
    </source>
</evidence>
<feature type="transmembrane region" description="Helical" evidence="9">
    <location>
        <begin position="186"/>
        <end position="205"/>
    </location>
</feature>
<dbReference type="Gene3D" id="1.20.1740.10">
    <property type="entry name" value="Amino acid/polyamine transporter I"/>
    <property type="match status" value="1"/>
</dbReference>
<dbReference type="OrthoDB" id="9806926at2"/>
<keyword evidence="7 9" id="KW-1133">Transmembrane helix</keyword>
<feature type="transmembrane region" description="Helical" evidence="9">
    <location>
        <begin position="147"/>
        <end position="166"/>
    </location>
</feature>
<keyword evidence="8 9" id="KW-0472">Membrane</keyword>
<dbReference type="KEGG" id="pstt:CH92_12160"/>
<evidence type="ECO:0000256" key="4">
    <source>
        <dbReference type="ARBA" id="ARBA00022475"/>
    </source>
</evidence>
<dbReference type="PANTHER" id="PTHR30330">
    <property type="entry name" value="AGSS FAMILY TRANSPORTER, SODIUM-ALANINE"/>
    <property type="match status" value="1"/>
</dbReference>
<feature type="transmembrane region" description="Helical" evidence="9">
    <location>
        <begin position="69"/>
        <end position="93"/>
    </location>
</feature>
<feature type="transmembrane region" description="Helical" evidence="9">
    <location>
        <begin position="20"/>
        <end position="38"/>
    </location>
</feature>
<reference evidence="10 11" key="2">
    <citation type="submission" date="2014-03" db="EMBL/GenBank/DDBJ databases">
        <authorList>
            <person name="Baltrus D."/>
            <person name="Dougherty K."/>
        </authorList>
    </citation>
    <scope>NUCLEOTIDE SEQUENCE</scope>
    <source>
        <strain evidence="10 11">28a24</strain>
    </source>
</reference>
<dbReference type="EMBL" id="CP007441">
    <property type="protein sequence ID" value="AHL75809.1"/>
    <property type="molecule type" value="Genomic_DNA"/>
</dbReference>
<evidence type="ECO:0000313" key="10">
    <source>
        <dbReference type="EMBL" id="AHL75809.1"/>
    </source>
</evidence>
<gene>
    <name evidence="10" type="ORF">CH92_12160</name>
</gene>
<feature type="transmembrane region" description="Helical" evidence="9">
    <location>
        <begin position="310"/>
        <end position="330"/>
    </location>
</feature>
<dbReference type="PATRIC" id="fig|316.77.peg.2441"/>
<reference evidence="11" key="1">
    <citation type="journal article" date="2014" name="Genome Announc.">
        <title>Complete Genome Sequence of the Highly Transformable Pseudomonas stutzeri Strain 28a24.</title>
        <authorList>
            <person name="Smith B.A."/>
            <person name="Dougherty K.M."/>
            <person name="Baltrus D.A."/>
        </authorList>
    </citation>
    <scope>NUCLEOTIDE SEQUENCE [LARGE SCALE GENOMIC DNA]</scope>
    <source>
        <strain evidence="11">28a24</strain>
    </source>
</reference>
<keyword evidence="5 9" id="KW-0812">Transmembrane</keyword>
<evidence type="ECO:0000256" key="7">
    <source>
        <dbReference type="ARBA" id="ARBA00022989"/>
    </source>
</evidence>
<sequence length="450" mass="47015">MEFLQNLVNSINGLVWGPPMLVLILGTGLFLMVMLKFMPLGRIGTGFALIWRGRVKGDEETGEISPFQALMTCLAATVGTGNIAGVATAIFLGGPGALFWMWCTALVGMATKYCEVVLAVHYREKDDRGEHVGGPMYAIKNGLGKRWLWLGTAFAIFGGLAGFGIGNMVQVNSMALALQATFSIPLWVTGLVAMLFVGLVILGGIKRIGAVAAALVPVMCVAYIIAGITVLVVHASEIPAAFGLIFTHAFSPIAATGGFAGAAVMAAIRFGVARGIFSNEAGLGTAGIAQAAGTTNSSVRSGMIGMMGTFIDTLIICTITGLAIICSGVWTGGESGAALSAAAFESAMPGIGGALLTIALVVFAFTTVLGWSYYGEKCWEFLVGTRAIWPFRIIWVLAVPFGAIAQLDFAWLLADTLNGLMAIPNLVALLLLSPVVVKLTKEYFARNQAA</sequence>
<keyword evidence="6 9" id="KW-0769">Symport</keyword>
<dbReference type="GO" id="GO:0005283">
    <property type="term" value="F:amino acid:sodium symporter activity"/>
    <property type="evidence" value="ECO:0007669"/>
    <property type="project" value="InterPro"/>
</dbReference>
<dbReference type="RefSeq" id="WP_025242006.1">
    <property type="nucleotide sequence ID" value="NZ_CP007441.1"/>
</dbReference>
<dbReference type="InterPro" id="IPR001463">
    <property type="entry name" value="Na/Ala_symport"/>
</dbReference>
<evidence type="ECO:0000256" key="2">
    <source>
        <dbReference type="ARBA" id="ARBA00009261"/>
    </source>
</evidence>
<evidence type="ECO:0000256" key="5">
    <source>
        <dbReference type="ARBA" id="ARBA00022692"/>
    </source>
</evidence>
<dbReference type="FunFam" id="1.20.1740.10:FF:000004">
    <property type="entry name" value="Sodium:alanine symporter family protein"/>
    <property type="match status" value="1"/>
</dbReference>
<evidence type="ECO:0000256" key="3">
    <source>
        <dbReference type="ARBA" id="ARBA00022448"/>
    </source>
</evidence>
<feature type="transmembrane region" description="Helical" evidence="9">
    <location>
        <begin position="394"/>
        <end position="414"/>
    </location>
</feature>
<accession>W8QZN7</accession>
<dbReference type="Proteomes" id="UP000019522">
    <property type="component" value="Chromosome"/>
</dbReference>
<feature type="transmembrane region" description="Helical" evidence="9">
    <location>
        <begin position="420"/>
        <end position="437"/>
    </location>
</feature>
<comment type="subcellular location">
    <subcellularLocation>
        <location evidence="9">Cell inner membrane</location>
        <topology evidence="9">Multi-pass membrane protein</topology>
    </subcellularLocation>
    <subcellularLocation>
        <location evidence="1">Cell membrane</location>
        <topology evidence="1">Multi-pass membrane protein</topology>
    </subcellularLocation>
</comment>
<comment type="similarity">
    <text evidence="2 9">Belongs to the alanine or glycine:cation symporter (AGCS) (TC 2.A.25) family.</text>
</comment>
<dbReference type="PANTHER" id="PTHR30330:SF3">
    <property type="entry name" value="TRANSCRIPTIONAL REGULATOR, LRP FAMILY"/>
    <property type="match status" value="1"/>
</dbReference>
<protein>
    <submittedName>
        <fullName evidence="10">Sodium:alanine symporter</fullName>
    </submittedName>
</protein>
<dbReference type="NCBIfam" id="TIGR00835">
    <property type="entry name" value="agcS"/>
    <property type="match status" value="1"/>
</dbReference>
<organism evidence="10 11">
    <name type="scientific">Stutzerimonas stutzeri</name>
    <name type="common">Pseudomonas stutzeri</name>
    <dbReference type="NCBI Taxonomy" id="316"/>
    <lineage>
        <taxon>Bacteria</taxon>
        <taxon>Pseudomonadati</taxon>
        <taxon>Pseudomonadota</taxon>
        <taxon>Gammaproteobacteria</taxon>
        <taxon>Pseudomonadales</taxon>
        <taxon>Pseudomonadaceae</taxon>
        <taxon>Stutzerimonas</taxon>
    </lineage>
</organism>
<feature type="transmembrane region" description="Helical" evidence="9">
    <location>
        <begin position="350"/>
        <end position="374"/>
    </location>
</feature>
<proteinExistence type="inferred from homology"/>
<keyword evidence="9" id="KW-0997">Cell inner membrane</keyword>
<feature type="transmembrane region" description="Helical" evidence="9">
    <location>
        <begin position="212"/>
        <end position="235"/>
    </location>
</feature>
<keyword evidence="4" id="KW-1003">Cell membrane</keyword>
<feature type="transmembrane region" description="Helical" evidence="9">
    <location>
        <begin position="241"/>
        <end position="268"/>
    </location>
</feature>
<dbReference type="GO" id="GO:0005886">
    <property type="term" value="C:plasma membrane"/>
    <property type="evidence" value="ECO:0007669"/>
    <property type="project" value="UniProtKB-SubCell"/>
</dbReference>
<dbReference type="PRINTS" id="PR00175">
    <property type="entry name" value="NAALASMPORT"/>
</dbReference>
<evidence type="ECO:0000256" key="1">
    <source>
        <dbReference type="ARBA" id="ARBA00004651"/>
    </source>
</evidence>
<evidence type="ECO:0000256" key="6">
    <source>
        <dbReference type="ARBA" id="ARBA00022847"/>
    </source>
</evidence>
<dbReference type="AlphaFoldDB" id="W8QZN7"/>
<evidence type="ECO:0000256" key="8">
    <source>
        <dbReference type="ARBA" id="ARBA00023136"/>
    </source>
</evidence>
<keyword evidence="3 9" id="KW-0813">Transport</keyword>
<evidence type="ECO:0000313" key="11">
    <source>
        <dbReference type="Proteomes" id="UP000019522"/>
    </source>
</evidence>
<name>W8QZN7_STUST</name>
<dbReference type="Pfam" id="PF01235">
    <property type="entry name" value="Na_Ala_symp"/>
    <property type="match status" value="1"/>
</dbReference>